<dbReference type="EMBL" id="CP032630">
    <property type="protein sequence ID" value="AYF99257.1"/>
    <property type="molecule type" value="Genomic_DNA"/>
</dbReference>
<feature type="transmembrane region" description="Helical" evidence="1">
    <location>
        <begin position="107"/>
        <end position="128"/>
    </location>
</feature>
<evidence type="ECO:0000313" key="3">
    <source>
        <dbReference type="Proteomes" id="UP000278886"/>
    </source>
</evidence>
<proteinExistence type="predicted"/>
<evidence type="ECO:0000256" key="1">
    <source>
        <dbReference type="SAM" id="Phobius"/>
    </source>
</evidence>
<sequence length="148" mass="16053">MRRRAEFALTAIIAAVGLSAGAFERLWAVTPDSPWPLIIWIIGVLIVVLSILIFGGVAVSKKVLGVVDVKEFAHLKDGQREELRQYVWATYVTSRTRRAMVTVFRDGFLIALLGLVLLAVAHAVSWAAPLDDAPAPVVVNIISPSPTP</sequence>
<accession>A0A387BA44</accession>
<evidence type="ECO:0000313" key="2">
    <source>
        <dbReference type="EMBL" id="AYF99257.1"/>
    </source>
</evidence>
<gene>
    <name evidence="2" type="ORF">D7I47_13980</name>
</gene>
<keyword evidence="1" id="KW-0812">Transmembrane</keyword>
<name>A0A387BA44_9MICO</name>
<dbReference type="AlphaFoldDB" id="A0A387BA44"/>
<keyword evidence="1" id="KW-0472">Membrane</keyword>
<reference evidence="3" key="1">
    <citation type="submission" date="2018-09" db="EMBL/GenBank/DDBJ databases">
        <title>Genome sequencing of strain 2DFWR-13.</title>
        <authorList>
            <person name="Heo J."/>
            <person name="Kim S.-J."/>
            <person name="Kwon S.-W."/>
        </authorList>
    </citation>
    <scope>NUCLEOTIDE SEQUENCE [LARGE SCALE GENOMIC DNA]</scope>
    <source>
        <strain evidence="3">2DFWR-13</strain>
    </source>
</reference>
<keyword evidence="3" id="KW-1185">Reference proteome</keyword>
<organism evidence="2 3">
    <name type="scientific">Protaetiibacter intestinalis</name>
    <dbReference type="NCBI Taxonomy" id="2419774"/>
    <lineage>
        <taxon>Bacteria</taxon>
        <taxon>Bacillati</taxon>
        <taxon>Actinomycetota</taxon>
        <taxon>Actinomycetes</taxon>
        <taxon>Micrococcales</taxon>
        <taxon>Microbacteriaceae</taxon>
        <taxon>Protaetiibacter</taxon>
    </lineage>
</organism>
<dbReference type="KEGG" id="lyd:D7I47_13980"/>
<protein>
    <submittedName>
        <fullName evidence="2">Uncharacterized protein</fullName>
    </submittedName>
</protein>
<keyword evidence="1" id="KW-1133">Transmembrane helix</keyword>
<feature type="transmembrane region" description="Helical" evidence="1">
    <location>
        <begin position="38"/>
        <end position="60"/>
    </location>
</feature>
<dbReference type="Proteomes" id="UP000278886">
    <property type="component" value="Chromosome"/>
</dbReference>